<protein>
    <submittedName>
        <fullName evidence="3">DUF2189 domain-containing protein</fullName>
    </submittedName>
</protein>
<evidence type="ECO:0000256" key="2">
    <source>
        <dbReference type="SAM" id="Phobius"/>
    </source>
</evidence>
<dbReference type="Proteomes" id="UP001302257">
    <property type="component" value="Chromosome"/>
</dbReference>
<keyword evidence="2" id="KW-0472">Membrane</keyword>
<evidence type="ECO:0000256" key="1">
    <source>
        <dbReference type="SAM" id="MobiDB-lite"/>
    </source>
</evidence>
<organism evidence="3 4">
    <name type="scientific">Rhodoferax mekongensis</name>
    <dbReference type="NCBI Taxonomy" id="3068341"/>
    <lineage>
        <taxon>Bacteria</taxon>
        <taxon>Pseudomonadati</taxon>
        <taxon>Pseudomonadota</taxon>
        <taxon>Betaproteobacteria</taxon>
        <taxon>Burkholderiales</taxon>
        <taxon>Comamonadaceae</taxon>
        <taxon>Rhodoferax</taxon>
    </lineage>
</organism>
<name>A0ABZ0AXQ4_9BURK</name>
<keyword evidence="4" id="KW-1185">Reference proteome</keyword>
<evidence type="ECO:0000313" key="3">
    <source>
        <dbReference type="EMBL" id="WNO03514.1"/>
    </source>
</evidence>
<feature type="compositionally biased region" description="Polar residues" evidence="1">
    <location>
        <begin position="1"/>
        <end position="17"/>
    </location>
</feature>
<sequence length="297" mass="31854">MSTTSSPTESLDATSAVRSPDLEPAPYVPPPSEAPRKTILPLKLMDPFRWLRRGASDLMAHPGIALFYGIAFTTMALVLGAVFRNSPEYTMTIASGCLLVGPFLAMGLYEVSRRREAGIPPALGASIVCWDRHIPSMAMLVLVLIVLELLWGRASLVVFAVFFNTGMPSTTGVVQAVFNPQNLEFVFAYAVVGGGFAVLVFALTVVSIPMILDRDTDAISAAITSIEVFLKNTGVMVLWGALLTGLLAVAMALPWHLGLLLVGPWLGHATWHAYRGAVQWPLDESPVNPVENPAASP</sequence>
<dbReference type="InterPro" id="IPR018692">
    <property type="entry name" value="DUF2189"/>
</dbReference>
<dbReference type="Pfam" id="PF09955">
    <property type="entry name" value="DUF2189"/>
    <property type="match status" value="1"/>
</dbReference>
<proteinExistence type="predicted"/>
<dbReference type="RefSeq" id="WP_313866407.1">
    <property type="nucleotide sequence ID" value="NZ_CP132507.1"/>
</dbReference>
<reference evidence="3 4" key="1">
    <citation type="submission" date="2023-08" db="EMBL/GenBank/DDBJ databases">
        <title>Rhodoferax potami sp. nov. and Rhodoferax mekongensis sp. nov., isolated from the Mekong River in Thailand.</title>
        <authorList>
            <person name="Kitikhun S."/>
            <person name="Charoenyingcharoen P."/>
            <person name="Siriarchawattana P."/>
            <person name="Likhitrattanapisal S."/>
            <person name="Nilsakha T."/>
            <person name="Chanpet A."/>
            <person name="Rattanawaree P."/>
            <person name="Ingsriswang S."/>
        </authorList>
    </citation>
    <scope>NUCLEOTIDE SEQUENCE [LARGE SCALE GENOMIC DNA]</scope>
    <source>
        <strain evidence="3 4">TBRC 17307</strain>
    </source>
</reference>
<feature type="region of interest" description="Disordered" evidence="1">
    <location>
        <begin position="1"/>
        <end position="34"/>
    </location>
</feature>
<evidence type="ECO:0000313" key="4">
    <source>
        <dbReference type="Proteomes" id="UP001302257"/>
    </source>
</evidence>
<dbReference type="EMBL" id="CP132507">
    <property type="protein sequence ID" value="WNO03514.1"/>
    <property type="molecule type" value="Genomic_DNA"/>
</dbReference>
<gene>
    <name evidence="3" type="ORF">RAN89_11335</name>
</gene>
<feature type="transmembrane region" description="Helical" evidence="2">
    <location>
        <begin position="233"/>
        <end position="257"/>
    </location>
</feature>
<feature type="transmembrane region" description="Helical" evidence="2">
    <location>
        <begin position="185"/>
        <end position="212"/>
    </location>
</feature>
<feature type="transmembrane region" description="Helical" evidence="2">
    <location>
        <begin position="140"/>
        <end position="165"/>
    </location>
</feature>
<feature type="transmembrane region" description="Helical" evidence="2">
    <location>
        <begin position="58"/>
        <end position="83"/>
    </location>
</feature>
<keyword evidence="2" id="KW-0812">Transmembrane</keyword>
<accession>A0ABZ0AXQ4</accession>
<feature type="transmembrane region" description="Helical" evidence="2">
    <location>
        <begin position="89"/>
        <end position="109"/>
    </location>
</feature>
<keyword evidence="2" id="KW-1133">Transmembrane helix</keyword>